<organism evidence="1 2">
    <name type="scientific">Polarella glacialis</name>
    <name type="common">Dinoflagellate</name>
    <dbReference type="NCBI Taxonomy" id="89957"/>
    <lineage>
        <taxon>Eukaryota</taxon>
        <taxon>Sar</taxon>
        <taxon>Alveolata</taxon>
        <taxon>Dinophyceae</taxon>
        <taxon>Suessiales</taxon>
        <taxon>Suessiaceae</taxon>
        <taxon>Polarella</taxon>
    </lineage>
</organism>
<sequence length="94" mass="9921">LLDLGYHLSFSSADGGREQVTVLLDLDLASALRGLRPADGDSAATLQHWIPGDETRLLDLGYHLSFSSADGGREQVTVLLDLDLASALRGDSAA</sequence>
<feature type="non-terminal residue" evidence="1">
    <location>
        <position position="94"/>
    </location>
</feature>
<reference evidence="1" key="1">
    <citation type="submission" date="2021-02" db="EMBL/GenBank/DDBJ databases">
        <authorList>
            <person name="Dougan E. K."/>
            <person name="Rhodes N."/>
            <person name="Thang M."/>
            <person name="Chan C."/>
        </authorList>
    </citation>
    <scope>NUCLEOTIDE SEQUENCE</scope>
</reference>
<dbReference type="AlphaFoldDB" id="A0A813K3Q6"/>
<name>A0A813K3Q6_POLGL</name>
<dbReference type="Proteomes" id="UP000626109">
    <property type="component" value="Unassembled WGS sequence"/>
</dbReference>
<proteinExistence type="predicted"/>
<gene>
    <name evidence="1" type="ORF">PGLA2088_LOCUS28279</name>
</gene>
<evidence type="ECO:0000313" key="2">
    <source>
        <dbReference type="Proteomes" id="UP000626109"/>
    </source>
</evidence>
<evidence type="ECO:0000313" key="1">
    <source>
        <dbReference type="EMBL" id="CAE8693206.1"/>
    </source>
</evidence>
<accession>A0A813K3Q6</accession>
<dbReference type="EMBL" id="CAJNNW010027811">
    <property type="protein sequence ID" value="CAE8693206.1"/>
    <property type="molecule type" value="Genomic_DNA"/>
</dbReference>
<protein>
    <submittedName>
        <fullName evidence="1">Uncharacterized protein</fullName>
    </submittedName>
</protein>
<comment type="caution">
    <text evidence="1">The sequence shown here is derived from an EMBL/GenBank/DDBJ whole genome shotgun (WGS) entry which is preliminary data.</text>
</comment>